<dbReference type="Pfam" id="PF00005">
    <property type="entry name" value="ABC_tran"/>
    <property type="match status" value="1"/>
</dbReference>
<dbReference type="FunFam" id="3.40.50.300:FF:000134">
    <property type="entry name" value="Iron-enterobactin ABC transporter ATP-binding protein"/>
    <property type="match status" value="1"/>
</dbReference>
<sequence length="277" mass="30503">MTYLNAQHSRSPMNTAYTSNNVAISARGIRVSFGHRRILDDINLDIKSGQVTSLLGPNGAGKSTLLKLLSGEIESDAHVSYFDIDREEWEPQQLARHLGFLPQHSTLSFPFLACEVVELGAIPLELPNRETKELALASMEQADVAHLAQRPYPSLSGGEKQRVHLARVLTQLYLAGDKKILMLDEPTSALDLAHQHNTLSIARALADDHNTAVIVVLHDLNLASQYSDRIAILSEGKLVADGTPKMAINSDLIEKVYGYKTLISEHPERGFPMVLPK</sequence>
<feature type="domain" description="ABC transporter" evidence="7">
    <location>
        <begin position="24"/>
        <end position="260"/>
    </location>
</feature>
<dbReference type="CDD" id="cd03214">
    <property type="entry name" value="ABC_Iron-Siderophores_B12_Hemin"/>
    <property type="match status" value="1"/>
</dbReference>
<keyword evidence="5" id="KW-1278">Translocase</keyword>
<evidence type="ECO:0000256" key="5">
    <source>
        <dbReference type="ARBA" id="ARBA00022967"/>
    </source>
</evidence>
<reference evidence="9" key="1">
    <citation type="submission" date="2016-10" db="EMBL/GenBank/DDBJ databases">
        <authorList>
            <person name="Varghese N."/>
            <person name="Submissions S."/>
        </authorList>
    </citation>
    <scope>NUCLEOTIDE SEQUENCE [LARGE SCALE GENOMIC DNA]</scope>
    <source>
        <strain evidence="9">CGMCC 1.7062</strain>
    </source>
</reference>
<evidence type="ECO:0000256" key="3">
    <source>
        <dbReference type="ARBA" id="ARBA00022741"/>
    </source>
</evidence>
<evidence type="ECO:0000259" key="7">
    <source>
        <dbReference type="PROSITE" id="PS50893"/>
    </source>
</evidence>
<evidence type="ECO:0000313" key="8">
    <source>
        <dbReference type="EMBL" id="SEF81470.1"/>
    </source>
</evidence>
<organism evidence="8 9">
    <name type="scientific">Vibrio hangzhouensis</name>
    <dbReference type="NCBI Taxonomy" id="462991"/>
    <lineage>
        <taxon>Bacteria</taxon>
        <taxon>Pseudomonadati</taxon>
        <taxon>Pseudomonadota</taxon>
        <taxon>Gammaproteobacteria</taxon>
        <taxon>Vibrionales</taxon>
        <taxon>Vibrionaceae</taxon>
        <taxon>Vibrio</taxon>
    </lineage>
</organism>
<comment type="similarity">
    <text evidence="1">Belongs to the ABC transporter superfamily.</text>
</comment>
<dbReference type="EMBL" id="FNVG01000004">
    <property type="protein sequence ID" value="SEF81470.1"/>
    <property type="molecule type" value="Genomic_DNA"/>
</dbReference>
<dbReference type="GO" id="GO:0005524">
    <property type="term" value="F:ATP binding"/>
    <property type="evidence" value="ECO:0007669"/>
    <property type="project" value="UniProtKB-KW"/>
</dbReference>
<name>A0A1H5V2S3_9VIBR</name>
<dbReference type="SMART" id="SM00382">
    <property type="entry name" value="AAA"/>
    <property type="match status" value="1"/>
</dbReference>
<evidence type="ECO:0000256" key="2">
    <source>
        <dbReference type="ARBA" id="ARBA00022448"/>
    </source>
</evidence>
<dbReference type="InterPro" id="IPR003593">
    <property type="entry name" value="AAA+_ATPase"/>
</dbReference>
<dbReference type="AlphaFoldDB" id="A0A1H5V2S3"/>
<dbReference type="Gene3D" id="3.40.50.300">
    <property type="entry name" value="P-loop containing nucleotide triphosphate hydrolases"/>
    <property type="match status" value="1"/>
</dbReference>
<evidence type="ECO:0000256" key="4">
    <source>
        <dbReference type="ARBA" id="ARBA00022840"/>
    </source>
</evidence>
<dbReference type="InterPro" id="IPR003439">
    <property type="entry name" value="ABC_transporter-like_ATP-bd"/>
</dbReference>
<dbReference type="PROSITE" id="PS50893">
    <property type="entry name" value="ABC_TRANSPORTER_2"/>
    <property type="match status" value="1"/>
</dbReference>
<dbReference type="SUPFAM" id="SSF52540">
    <property type="entry name" value="P-loop containing nucleoside triphosphate hydrolases"/>
    <property type="match status" value="1"/>
</dbReference>
<dbReference type="Proteomes" id="UP000236721">
    <property type="component" value="Unassembled WGS sequence"/>
</dbReference>
<dbReference type="OrthoDB" id="5292475at2"/>
<dbReference type="RefSeq" id="WP_103879298.1">
    <property type="nucleotide sequence ID" value="NZ_FNVG01000004.1"/>
</dbReference>
<proteinExistence type="inferred from homology"/>
<keyword evidence="2" id="KW-0813">Transport</keyword>
<protein>
    <submittedName>
        <fullName evidence="8">Iron complex transport system ATP-binding protein</fullName>
    </submittedName>
</protein>
<evidence type="ECO:0000256" key="1">
    <source>
        <dbReference type="ARBA" id="ARBA00005417"/>
    </source>
</evidence>
<dbReference type="PANTHER" id="PTHR42794:SF1">
    <property type="entry name" value="HEMIN IMPORT ATP-BINDING PROTEIN HMUV"/>
    <property type="match status" value="1"/>
</dbReference>
<comment type="function">
    <text evidence="6">Part of the ABC transporter complex HmuTUV involved in hemin import. Responsible for energy coupling to the transport system.</text>
</comment>
<accession>A0A1H5V2S3</accession>
<keyword evidence="3" id="KW-0547">Nucleotide-binding</keyword>
<evidence type="ECO:0000313" key="9">
    <source>
        <dbReference type="Proteomes" id="UP000236721"/>
    </source>
</evidence>
<dbReference type="InterPro" id="IPR027417">
    <property type="entry name" value="P-loop_NTPase"/>
</dbReference>
<keyword evidence="4 8" id="KW-0067">ATP-binding</keyword>
<dbReference type="NCBIfam" id="NF010068">
    <property type="entry name" value="PRK13548.1"/>
    <property type="match status" value="1"/>
</dbReference>
<keyword evidence="9" id="KW-1185">Reference proteome</keyword>
<gene>
    <name evidence="8" type="ORF">SAMN04488244_10416</name>
</gene>
<dbReference type="PANTHER" id="PTHR42794">
    <property type="entry name" value="HEMIN IMPORT ATP-BINDING PROTEIN HMUV"/>
    <property type="match status" value="1"/>
</dbReference>
<dbReference type="GO" id="GO:0016887">
    <property type="term" value="F:ATP hydrolysis activity"/>
    <property type="evidence" value="ECO:0007669"/>
    <property type="project" value="InterPro"/>
</dbReference>
<evidence type="ECO:0000256" key="6">
    <source>
        <dbReference type="ARBA" id="ARBA00037066"/>
    </source>
</evidence>